<sequence length="72" mass="7102">MKRVFEFMENGREIPGFEVGAGGDSLADDDFAAEAGGDGAADDEFAATAAVGVAAVAGTGDGVVVLLPVLDV</sequence>
<evidence type="ECO:0000313" key="2">
    <source>
        <dbReference type="Proteomes" id="UP001633002"/>
    </source>
</evidence>
<comment type="caution">
    <text evidence="1">The sequence shown here is derived from an EMBL/GenBank/DDBJ whole genome shotgun (WGS) entry which is preliminary data.</text>
</comment>
<accession>A0ABD3HDH2</accession>
<organism evidence="1 2">
    <name type="scientific">Riccia sorocarpa</name>
    <dbReference type="NCBI Taxonomy" id="122646"/>
    <lineage>
        <taxon>Eukaryota</taxon>
        <taxon>Viridiplantae</taxon>
        <taxon>Streptophyta</taxon>
        <taxon>Embryophyta</taxon>
        <taxon>Marchantiophyta</taxon>
        <taxon>Marchantiopsida</taxon>
        <taxon>Marchantiidae</taxon>
        <taxon>Marchantiales</taxon>
        <taxon>Ricciaceae</taxon>
        <taxon>Riccia</taxon>
    </lineage>
</organism>
<dbReference type="AlphaFoldDB" id="A0ABD3HDH2"/>
<keyword evidence="2" id="KW-1185">Reference proteome</keyword>
<reference evidence="1 2" key="1">
    <citation type="submission" date="2024-09" db="EMBL/GenBank/DDBJ databases">
        <title>Chromosome-scale assembly of Riccia sorocarpa.</title>
        <authorList>
            <person name="Paukszto L."/>
        </authorList>
    </citation>
    <scope>NUCLEOTIDE SEQUENCE [LARGE SCALE GENOMIC DNA]</scope>
    <source>
        <strain evidence="1">LP-2024</strain>
        <tissue evidence="1">Aerial parts of the thallus</tissue>
    </source>
</reference>
<gene>
    <name evidence="1" type="ORF">R1sor_014518</name>
</gene>
<dbReference type="EMBL" id="JBJQOH010000004">
    <property type="protein sequence ID" value="KAL3688209.1"/>
    <property type="molecule type" value="Genomic_DNA"/>
</dbReference>
<proteinExistence type="predicted"/>
<protein>
    <submittedName>
        <fullName evidence="1">Uncharacterized protein</fullName>
    </submittedName>
</protein>
<evidence type="ECO:0000313" key="1">
    <source>
        <dbReference type="EMBL" id="KAL3688209.1"/>
    </source>
</evidence>
<name>A0ABD3HDH2_9MARC</name>
<dbReference type="Proteomes" id="UP001633002">
    <property type="component" value="Unassembled WGS sequence"/>
</dbReference>